<keyword evidence="8" id="KW-0443">Lipid metabolism</keyword>
<evidence type="ECO:0000256" key="6">
    <source>
        <dbReference type="ARBA" id="ARBA00022824"/>
    </source>
</evidence>
<dbReference type="PANTHER" id="PTHR12317:SF34">
    <property type="entry name" value="ACYLTRANSFERASE"/>
    <property type="match status" value="1"/>
</dbReference>
<feature type="transmembrane region" description="Helical" evidence="11">
    <location>
        <begin position="263"/>
        <end position="282"/>
    </location>
</feature>
<keyword evidence="4" id="KW-0808">Transferase</keyword>
<keyword evidence="9 11" id="KW-0472">Membrane</keyword>
<dbReference type="GO" id="GO:0004144">
    <property type="term" value="F:diacylglycerol O-acyltransferase activity"/>
    <property type="evidence" value="ECO:0007669"/>
    <property type="project" value="UniProtKB-ARBA"/>
</dbReference>
<keyword evidence="7 11" id="KW-1133">Transmembrane helix</keyword>
<feature type="transmembrane region" description="Helical" evidence="11">
    <location>
        <begin position="386"/>
        <end position="412"/>
    </location>
</feature>
<feature type="transmembrane region" description="Helical" evidence="11">
    <location>
        <begin position="12"/>
        <end position="34"/>
    </location>
</feature>
<feature type="transmembrane region" description="Helical" evidence="11">
    <location>
        <begin position="331"/>
        <end position="353"/>
    </location>
</feature>
<dbReference type="EMBL" id="HBDZ01010442">
    <property type="protein sequence ID" value="CAD8243078.1"/>
    <property type="molecule type" value="Transcribed_RNA"/>
</dbReference>
<feature type="transmembrane region" description="Helical" evidence="11">
    <location>
        <begin position="77"/>
        <end position="100"/>
    </location>
</feature>
<evidence type="ECO:0000256" key="11">
    <source>
        <dbReference type="SAM" id="Phobius"/>
    </source>
</evidence>
<dbReference type="InterPro" id="IPR007130">
    <property type="entry name" value="DAGAT"/>
</dbReference>
<feature type="transmembrane region" description="Helical" evidence="11">
    <location>
        <begin position="144"/>
        <end position="166"/>
    </location>
</feature>
<evidence type="ECO:0000256" key="5">
    <source>
        <dbReference type="ARBA" id="ARBA00022692"/>
    </source>
</evidence>
<evidence type="ECO:0000256" key="1">
    <source>
        <dbReference type="ARBA" id="ARBA00004477"/>
    </source>
</evidence>
<dbReference type="GO" id="GO:0005789">
    <property type="term" value="C:endoplasmic reticulum membrane"/>
    <property type="evidence" value="ECO:0007669"/>
    <property type="project" value="UniProtKB-SubCell"/>
</dbReference>
<sequence length="750" mass="78364">MGSAGLAREQCASVHAASMALVALGAAAFVSAALHRGEHPACGGVGNAACFDSYELSRAHNATRAAVADVSAPRAGAALVSAGVALTYGVGGSLSHGAAWRLFQPLKGGERFVMLQTAAWLCFAAVLLAAAAPRAVLGPLSGTMHLAGGTAGLVCEVLMLASVLCFDRTKGAIIIEPRRARRDRRLKLVARAAEARHRRVLSADADEALRTGGRFPRARAVLVAACHLLAVAAAALLVCAARASVVPDPGFRMPVRPWVSAGMAAATMLVALTITHGLVGWLRYRDGWAGFFQPFAGGAHYVLCQILAWTLASVCLCALAAGATTARPHSALMLAAATGLLSEVALAASLVYYTPTHRGELPKPGGARARPQLGLGAALARATRVAIAWSAVCALYSSPYAAMFVFIGPLLVLPPSTSLPLVAVMAATYFPAVLMSTAPSTGAREWPWLQGVIGGCFDAAAECYFDGVHVVRVPDAPLQSGAGADASAALDRGEGMAGARPPAPIGEAPLPDQAIFGFHPHGLLPATAAWLKMTSAWKRAVPASSPPVTLAASPPFAGPILRDLLCWGGVREVSSPSFSRALDEGRSVLLCPGGQTELLMQSARDPGDGSTEMVLDASRQGFLRKAIEAQVPVIPTFVIGERLLIHNLIVVRWLQKLAYRVIGFPIPFVPVGMAGVLPFPRRTRMIALVGDPLYPPPPPADADSLAAAIKVMHTAYYDRLESMYAAHAHLNAQQPLRLVRDKASLEEELR</sequence>
<evidence type="ECO:0000256" key="8">
    <source>
        <dbReference type="ARBA" id="ARBA00023098"/>
    </source>
</evidence>
<organism evidence="12">
    <name type="scientific">Prasinoderma coloniale</name>
    <dbReference type="NCBI Taxonomy" id="156133"/>
    <lineage>
        <taxon>Eukaryota</taxon>
        <taxon>Viridiplantae</taxon>
        <taxon>Prasinodermophyta</taxon>
        <taxon>Prasinodermophyceae</taxon>
        <taxon>Prasinodermales</taxon>
        <taxon>Prasinodermaceae</taxon>
        <taxon>Prasinoderma</taxon>
    </lineage>
</organism>
<evidence type="ECO:0000313" key="12">
    <source>
        <dbReference type="EMBL" id="CAD8243078.1"/>
    </source>
</evidence>
<dbReference type="PANTHER" id="PTHR12317">
    <property type="entry name" value="DIACYLGLYCEROL O-ACYLTRANSFERASE"/>
    <property type="match status" value="1"/>
</dbReference>
<comment type="similarity">
    <text evidence="2">Belongs to the diacylglycerol acyltransferase family.</text>
</comment>
<reference evidence="12" key="1">
    <citation type="submission" date="2021-01" db="EMBL/GenBank/DDBJ databases">
        <authorList>
            <person name="Corre E."/>
            <person name="Pelletier E."/>
            <person name="Niang G."/>
            <person name="Scheremetjew M."/>
            <person name="Finn R."/>
            <person name="Kale V."/>
            <person name="Holt S."/>
            <person name="Cochrane G."/>
            <person name="Meng A."/>
            <person name="Brown T."/>
            <person name="Cohen L."/>
        </authorList>
    </citation>
    <scope>NUCLEOTIDE SEQUENCE</scope>
    <source>
        <strain evidence="12">CCMP1413</strain>
    </source>
</reference>
<evidence type="ECO:0000256" key="3">
    <source>
        <dbReference type="ARBA" id="ARBA00022516"/>
    </source>
</evidence>
<dbReference type="GO" id="GO:0006629">
    <property type="term" value="P:lipid metabolic process"/>
    <property type="evidence" value="ECO:0007669"/>
    <property type="project" value="UniProtKB-KW"/>
</dbReference>
<feature type="transmembrane region" description="Helical" evidence="11">
    <location>
        <begin position="112"/>
        <end position="132"/>
    </location>
</feature>
<keyword evidence="6" id="KW-0256">Endoplasmic reticulum</keyword>
<dbReference type="AlphaFoldDB" id="A0A7R9TRM9"/>
<accession>A0A7R9TRM9</accession>
<evidence type="ECO:0000256" key="7">
    <source>
        <dbReference type="ARBA" id="ARBA00022989"/>
    </source>
</evidence>
<proteinExistence type="inferred from homology"/>
<evidence type="ECO:0000256" key="4">
    <source>
        <dbReference type="ARBA" id="ARBA00022679"/>
    </source>
</evidence>
<evidence type="ECO:0008006" key="13">
    <source>
        <dbReference type="Google" id="ProtNLM"/>
    </source>
</evidence>
<feature type="transmembrane region" description="Helical" evidence="11">
    <location>
        <begin position="302"/>
        <end position="325"/>
    </location>
</feature>
<evidence type="ECO:0000256" key="2">
    <source>
        <dbReference type="ARBA" id="ARBA00005420"/>
    </source>
</evidence>
<feature type="transmembrane region" description="Helical" evidence="11">
    <location>
        <begin position="657"/>
        <end position="679"/>
    </location>
</feature>
<evidence type="ECO:0000256" key="10">
    <source>
        <dbReference type="ARBA" id="ARBA00023315"/>
    </source>
</evidence>
<feature type="transmembrane region" description="Helical" evidence="11">
    <location>
        <begin position="418"/>
        <end position="438"/>
    </location>
</feature>
<keyword evidence="3" id="KW-0444">Lipid biosynthesis</keyword>
<protein>
    <recommendedName>
        <fullName evidence="13">Acyltransferase</fullName>
    </recommendedName>
</protein>
<name>A0A7R9TRM9_9VIRI</name>
<dbReference type="Pfam" id="PF03982">
    <property type="entry name" value="DAGAT"/>
    <property type="match status" value="1"/>
</dbReference>
<gene>
    <name evidence="12" type="ORF">PCOL08062_LOCUS7941</name>
</gene>
<evidence type="ECO:0000256" key="9">
    <source>
        <dbReference type="ARBA" id="ARBA00023136"/>
    </source>
</evidence>
<keyword evidence="10" id="KW-0012">Acyltransferase</keyword>
<comment type="subcellular location">
    <subcellularLocation>
        <location evidence="1">Endoplasmic reticulum membrane</location>
        <topology evidence="1">Multi-pass membrane protein</topology>
    </subcellularLocation>
</comment>
<feature type="transmembrane region" description="Helical" evidence="11">
    <location>
        <begin position="220"/>
        <end position="243"/>
    </location>
</feature>
<keyword evidence="5 11" id="KW-0812">Transmembrane</keyword>